<dbReference type="AlphaFoldDB" id="A0A838XWK5"/>
<dbReference type="FunFam" id="1.10.10.10:FF:000001">
    <property type="entry name" value="LysR family transcriptional regulator"/>
    <property type="match status" value="1"/>
</dbReference>
<comment type="similarity">
    <text evidence="1">Belongs to the LysR transcriptional regulatory family.</text>
</comment>
<evidence type="ECO:0000313" key="6">
    <source>
        <dbReference type="EMBL" id="MBA4613401.1"/>
    </source>
</evidence>
<dbReference type="EMBL" id="JACEON010000018">
    <property type="protein sequence ID" value="MBA4613401.1"/>
    <property type="molecule type" value="Genomic_DNA"/>
</dbReference>
<keyword evidence="4" id="KW-0804">Transcription</keyword>
<keyword evidence="3" id="KW-0238">DNA-binding</keyword>
<dbReference type="SUPFAM" id="SSF46785">
    <property type="entry name" value="Winged helix' DNA-binding domain"/>
    <property type="match status" value="1"/>
</dbReference>
<dbReference type="RefSeq" id="WP_181761597.1">
    <property type="nucleotide sequence ID" value="NZ_BMCR01000001.1"/>
</dbReference>
<sequence>MIDKLEMFIALAREQHFGRAAEECGVTQPTLSAAIKQLEEQLGALLVLRGSRFQGLTPEGQRVLEWARRLVADARTMQQEIRSGRHALSGHLRLAVIPTALAYLPELTMPFSKEHAGVTFSILSRSSVEILSLLENLEVDAGITYLDNEPVRRVLQVPLYRERYCLVTAAGAPLSDRSHVTWCDVSTVPLCLLTPDMQNRRIVDSILAGVGMTADPTLETDSVVSLFAHVRTGCWASIVPESLAAAFSSDALKVIPITEPDAGPLVGLVTTHREPHAPLITALLRLTRRIAGADPRPQ</sequence>
<dbReference type="PRINTS" id="PR00039">
    <property type="entry name" value="HTHLYSR"/>
</dbReference>
<dbReference type="Proteomes" id="UP000559404">
    <property type="component" value="Unassembled WGS sequence"/>
</dbReference>
<evidence type="ECO:0000256" key="2">
    <source>
        <dbReference type="ARBA" id="ARBA00023015"/>
    </source>
</evidence>
<dbReference type="InterPro" id="IPR050950">
    <property type="entry name" value="HTH-type_LysR_regulators"/>
</dbReference>
<dbReference type="GO" id="GO:0003677">
    <property type="term" value="F:DNA binding"/>
    <property type="evidence" value="ECO:0007669"/>
    <property type="project" value="UniProtKB-KW"/>
</dbReference>
<dbReference type="InterPro" id="IPR036388">
    <property type="entry name" value="WH-like_DNA-bd_sf"/>
</dbReference>
<evidence type="ECO:0000313" key="7">
    <source>
        <dbReference type="Proteomes" id="UP000559404"/>
    </source>
</evidence>
<organism evidence="6 7">
    <name type="scientific">Stappia taiwanensis</name>
    <dbReference type="NCBI Taxonomy" id="992267"/>
    <lineage>
        <taxon>Bacteria</taxon>
        <taxon>Pseudomonadati</taxon>
        <taxon>Pseudomonadota</taxon>
        <taxon>Alphaproteobacteria</taxon>
        <taxon>Hyphomicrobiales</taxon>
        <taxon>Stappiaceae</taxon>
        <taxon>Stappia</taxon>
    </lineage>
</organism>
<evidence type="ECO:0000256" key="1">
    <source>
        <dbReference type="ARBA" id="ARBA00009437"/>
    </source>
</evidence>
<name>A0A838XWK5_9HYPH</name>
<dbReference type="Gene3D" id="1.10.10.10">
    <property type="entry name" value="Winged helix-like DNA-binding domain superfamily/Winged helix DNA-binding domain"/>
    <property type="match status" value="1"/>
</dbReference>
<dbReference type="InterPro" id="IPR000847">
    <property type="entry name" value="LysR_HTH_N"/>
</dbReference>
<keyword evidence="7" id="KW-1185">Reference proteome</keyword>
<dbReference type="PANTHER" id="PTHR30419">
    <property type="entry name" value="HTH-TYPE TRANSCRIPTIONAL REGULATOR YBHD"/>
    <property type="match status" value="1"/>
</dbReference>
<dbReference type="Gene3D" id="3.40.190.290">
    <property type="match status" value="1"/>
</dbReference>
<dbReference type="InterPro" id="IPR036390">
    <property type="entry name" value="WH_DNA-bd_sf"/>
</dbReference>
<dbReference type="PROSITE" id="PS50931">
    <property type="entry name" value="HTH_LYSR"/>
    <property type="match status" value="1"/>
</dbReference>
<dbReference type="PANTHER" id="PTHR30419:SF31">
    <property type="entry name" value="BLR3139 PROTEIN"/>
    <property type="match status" value="1"/>
</dbReference>
<accession>A0A838XWK5</accession>
<evidence type="ECO:0000256" key="4">
    <source>
        <dbReference type="ARBA" id="ARBA00023163"/>
    </source>
</evidence>
<gene>
    <name evidence="6" type="ORF">H1W37_17205</name>
</gene>
<reference evidence="6 7" key="1">
    <citation type="submission" date="2020-07" db="EMBL/GenBank/DDBJ databases">
        <authorList>
            <person name="Li M."/>
        </authorList>
    </citation>
    <scope>NUCLEOTIDE SEQUENCE [LARGE SCALE GENOMIC DNA]</scope>
    <source>
        <strain evidence="6 7">DSM 23284</strain>
    </source>
</reference>
<dbReference type="GO" id="GO:0005829">
    <property type="term" value="C:cytosol"/>
    <property type="evidence" value="ECO:0007669"/>
    <property type="project" value="TreeGrafter"/>
</dbReference>
<evidence type="ECO:0000256" key="3">
    <source>
        <dbReference type="ARBA" id="ARBA00023125"/>
    </source>
</evidence>
<proteinExistence type="inferred from homology"/>
<dbReference type="SUPFAM" id="SSF53850">
    <property type="entry name" value="Periplasmic binding protein-like II"/>
    <property type="match status" value="1"/>
</dbReference>
<feature type="domain" description="HTH lysR-type" evidence="5">
    <location>
        <begin position="1"/>
        <end position="57"/>
    </location>
</feature>
<dbReference type="GO" id="GO:0003700">
    <property type="term" value="F:DNA-binding transcription factor activity"/>
    <property type="evidence" value="ECO:0007669"/>
    <property type="project" value="InterPro"/>
</dbReference>
<protein>
    <submittedName>
        <fullName evidence="6">LysR family transcriptional regulator</fullName>
    </submittedName>
</protein>
<comment type="caution">
    <text evidence="6">The sequence shown here is derived from an EMBL/GenBank/DDBJ whole genome shotgun (WGS) entry which is preliminary data.</text>
</comment>
<dbReference type="Pfam" id="PF03466">
    <property type="entry name" value="LysR_substrate"/>
    <property type="match status" value="1"/>
</dbReference>
<evidence type="ECO:0000259" key="5">
    <source>
        <dbReference type="PROSITE" id="PS50931"/>
    </source>
</evidence>
<keyword evidence="2" id="KW-0805">Transcription regulation</keyword>
<dbReference type="CDD" id="cd05466">
    <property type="entry name" value="PBP2_LTTR_substrate"/>
    <property type="match status" value="1"/>
</dbReference>
<dbReference type="InterPro" id="IPR005119">
    <property type="entry name" value="LysR_subst-bd"/>
</dbReference>
<reference evidence="6 7" key="2">
    <citation type="submission" date="2020-08" db="EMBL/GenBank/DDBJ databases">
        <title>Stappia taiwanensis sp. nov., isolated from a coastal thermal spring.</title>
        <authorList>
            <person name="Kampfer P."/>
        </authorList>
    </citation>
    <scope>NUCLEOTIDE SEQUENCE [LARGE SCALE GENOMIC DNA]</scope>
    <source>
        <strain evidence="6 7">DSM 23284</strain>
    </source>
</reference>
<dbReference type="Pfam" id="PF00126">
    <property type="entry name" value="HTH_1"/>
    <property type="match status" value="1"/>
</dbReference>